<evidence type="ECO:0000256" key="5">
    <source>
        <dbReference type="ARBA" id="ARBA00023163"/>
    </source>
</evidence>
<dbReference type="InterPro" id="IPR051677">
    <property type="entry name" value="AfsR-DnrI-RedD_regulator"/>
</dbReference>
<dbReference type="SUPFAM" id="SSF46894">
    <property type="entry name" value="C-terminal effector domain of the bipartite response regulators"/>
    <property type="match status" value="1"/>
</dbReference>
<dbReference type="Gene3D" id="3.40.50.2300">
    <property type="match status" value="1"/>
</dbReference>
<keyword evidence="5" id="KW-0804">Transcription</keyword>
<dbReference type="SMART" id="SM01043">
    <property type="entry name" value="BTAD"/>
    <property type="match status" value="1"/>
</dbReference>
<evidence type="ECO:0000313" key="11">
    <source>
        <dbReference type="Proteomes" id="UP001597218"/>
    </source>
</evidence>
<dbReference type="RefSeq" id="WP_381536590.1">
    <property type="nucleotide sequence ID" value="NZ_JBHUGI010000015.1"/>
</dbReference>
<feature type="modified residue" description="4-aspartylphosphate" evidence="6">
    <location>
        <position position="54"/>
    </location>
</feature>
<dbReference type="PROSITE" id="PS51755">
    <property type="entry name" value="OMPR_PHOB"/>
    <property type="match status" value="1"/>
</dbReference>
<dbReference type="EMBL" id="JBHUGI010000015">
    <property type="protein sequence ID" value="MFD1927805.1"/>
    <property type="molecule type" value="Genomic_DNA"/>
</dbReference>
<organism evidence="10 11">
    <name type="scientific">Sporosarcina siberiensis</name>
    <dbReference type="NCBI Taxonomy" id="1365606"/>
    <lineage>
        <taxon>Bacteria</taxon>
        <taxon>Bacillati</taxon>
        <taxon>Bacillota</taxon>
        <taxon>Bacilli</taxon>
        <taxon>Bacillales</taxon>
        <taxon>Caryophanaceae</taxon>
        <taxon>Sporosarcina</taxon>
    </lineage>
</organism>
<keyword evidence="4 7" id="KW-0238">DNA-binding</keyword>
<feature type="domain" description="OmpR/PhoB-type" evidence="9">
    <location>
        <begin position="128"/>
        <end position="229"/>
    </location>
</feature>
<gene>
    <name evidence="10" type="ORF">ACFSFY_06985</name>
</gene>
<reference evidence="11" key="1">
    <citation type="journal article" date="2019" name="Int. J. Syst. Evol. Microbiol.">
        <title>The Global Catalogue of Microorganisms (GCM) 10K type strain sequencing project: providing services to taxonomists for standard genome sequencing and annotation.</title>
        <authorList>
            <consortium name="The Broad Institute Genomics Platform"/>
            <consortium name="The Broad Institute Genome Sequencing Center for Infectious Disease"/>
            <person name="Wu L."/>
            <person name="Ma J."/>
        </authorList>
    </citation>
    <scope>NUCLEOTIDE SEQUENCE [LARGE SCALE GENOMIC DNA]</scope>
    <source>
        <strain evidence="11">CGMCC 4.7177</strain>
    </source>
</reference>
<dbReference type="SUPFAM" id="SSF52172">
    <property type="entry name" value="CheY-like"/>
    <property type="match status" value="1"/>
</dbReference>
<feature type="domain" description="Response regulatory" evidence="8">
    <location>
        <begin position="3"/>
        <end position="117"/>
    </location>
</feature>
<dbReference type="InterPro" id="IPR011990">
    <property type="entry name" value="TPR-like_helical_dom_sf"/>
</dbReference>
<name>A0ABW4SG31_9BACL</name>
<dbReference type="PANTHER" id="PTHR35807">
    <property type="entry name" value="TRANSCRIPTIONAL REGULATOR REDD-RELATED"/>
    <property type="match status" value="1"/>
</dbReference>
<dbReference type="Gene3D" id="1.25.40.10">
    <property type="entry name" value="Tetratricopeptide repeat domain"/>
    <property type="match status" value="1"/>
</dbReference>
<evidence type="ECO:0000259" key="9">
    <source>
        <dbReference type="PROSITE" id="PS51755"/>
    </source>
</evidence>
<evidence type="ECO:0000256" key="1">
    <source>
        <dbReference type="ARBA" id="ARBA00005820"/>
    </source>
</evidence>
<evidence type="ECO:0000259" key="8">
    <source>
        <dbReference type="PROSITE" id="PS50110"/>
    </source>
</evidence>
<dbReference type="InterPro" id="IPR036388">
    <property type="entry name" value="WH-like_DNA-bd_sf"/>
</dbReference>
<dbReference type="InterPro" id="IPR016032">
    <property type="entry name" value="Sig_transdc_resp-reg_C-effctor"/>
</dbReference>
<dbReference type="Proteomes" id="UP001597218">
    <property type="component" value="Unassembled WGS sequence"/>
</dbReference>
<accession>A0ABW4SG31</accession>
<dbReference type="Pfam" id="PF00072">
    <property type="entry name" value="Response_reg"/>
    <property type="match status" value="1"/>
</dbReference>
<dbReference type="InterPro" id="IPR005158">
    <property type="entry name" value="BTAD"/>
</dbReference>
<sequence>MIRAILVDDEPLAINHMEKKLTELGTVEVVKTFSNASSVLKEMKHLDFRVAFLDIEMPGLNGLDLAELIQDWDSTIIIVFVTAYREYAIDAFELHSIDYLMKPILSERLKKTITRIQEKIQLNEIQVSSTTNTAPSIRIVCFDEFIMYHNDIPVKWKTSKAKELFAFFIAHHNEYVNRDTIIDLIWPENDYQKAKTQLHTSMSYLRSTLNSLGYPNVIEFLDQNYILKLPNLQCDSIDFIRMINDSPTVHKGNIQDFEQIVEGYHGNFMERNGYEWALLQAQSILQKLVQLLQKMITYYSESNNLDKKQRYLVILLQYNPYSENVLQQLMHHYVQIGNRGDAVKAYHEFTKVLLNDLGILPEHETNSLYDSILQGNPIH</sequence>
<dbReference type="Gene3D" id="1.10.10.10">
    <property type="entry name" value="Winged helix-like DNA-binding domain superfamily/Winged helix DNA-binding domain"/>
    <property type="match status" value="1"/>
</dbReference>
<evidence type="ECO:0000313" key="10">
    <source>
        <dbReference type="EMBL" id="MFD1927805.1"/>
    </source>
</evidence>
<evidence type="ECO:0000256" key="6">
    <source>
        <dbReference type="PROSITE-ProRule" id="PRU00169"/>
    </source>
</evidence>
<evidence type="ECO:0000256" key="4">
    <source>
        <dbReference type="ARBA" id="ARBA00023125"/>
    </source>
</evidence>
<dbReference type="SMART" id="SM00448">
    <property type="entry name" value="REC"/>
    <property type="match status" value="1"/>
</dbReference>
<dbReference type="InterPro" id="IPR001789">
    <property type="entry name" value="Sig_transdc_resp-reg_receiver"/>
</dbReference>
<proteinExistence type="inferred from homology"/>
<dbReference type="Pfam" id="PF00486">
    <property type="entry name" value="Trans_reg_C"/>
    <property type="match status" value="1"/>
</dbReference>
<dbReference type="InterPro" id="IPR001867">
    <property type="entry name" value="OmpR/PhoB-type_DNA-bd"/>
</dbReference>
<dbReference type="InterPro" id="IPR011006">
    <property type="entry name" value="CheY-like_superfamily"/>
</dbReference>
<keyword evidence="6" id="KW-0597">Phosphoprotein</keyword>
<comment type="similarity">
    <text evidence="1">Belongs to the AfsR/DnrI/RedD regulatory family.</text>
</comment>
<feature type="DNA-binding region" description="OmpR/PhoB-type" evidence="7">
    <location>
        <begin position="128"/>
        <end position="229"/>
    </location>
</feature>
<evidence type="ECO:0000256" key="3">
    <source>
        <dbReference type="ARBA" id="ARBA00023015"/>
    </source>
</evidence>
<dbReference type="SUPFAM" id="SSF48452">
    <property type="entry name" value="TPR-like"/>
    <property type="match status" value="1"/>
</dbReference>
<keyword evidence="2" id="KW-0902">Two-component regulatory system</keyword>
<comment type="caution">
    <text evidence="10">The sequence shown here is derived from an EMBL/GenBank/DDBJ whole genome shotgun (WGS) entry which is preliminary data.</text>
</comment>
<keyword evidence="11" id="KW-1185">Reference proteome</keyword>
<keyword evidence="3" id="KW-0805">Transcription regulation</keyword>
<dbReference type="Pfam" id="PF03704">
    <property type="entry name" value="BTAD"/>
    <property type="match status" value="1"/>
</dbReference>
<evidence type="ECO:0000256" key="7">
    <source>
        <dbReference type="PROSITE-ProRule" id="PRU01091"/>
    </source>
</evidence>
<protein>
    <submittedName>
        <fullName evidence="10">Response regulator</fullName>
    </submittedName>
</protein>
<evidence type="ECO:0000256" key="2">
    <source>
        <dbReference type="ARBA" id="ARBA00023012"/>
    </source>
</evidence>
<dbReference type="PROSITE" id="PS50110">
    <property type="entry name" value="RESPONSE_REGULATORY"/>
    <property type="match status" value="1"/>
</dbReference>